<dbReference type="EMBL" id="CAADRP010000491">
    <property type="protein sequence ID" value="VFU29033.1"/>
    <property type="molecule type" value="Genomic_DNA"/>
</dbReference>
<proteinExistence type="predicted"/>
<protein>
    <recommendedName>
        <fullName evidence="6">Protein kinase domain-containing protein</fullName>
    </recommendedName>
</protein>
<evidence type="ECO:0000313" key="5">
    <source>
        <dbReference type="EMBL" id="VFU29033.1"/>
    </source>
</evidence>
<dbReference type="SUPFAM" id="SSF56112">
    <property type="entry name" value="Protein kinase-like (PK-like)"/>
    <property type="match status" value="1"/>
</dbReference>
<dbReference type="AlphaFoldDB" id="A0A6N2KKF1"/>
<feature type="compositionally biased region" description="Basic and acidic residues" evidence="4">
    <location>
        <begin position="195"/>
        <end position="205"/>
    </location>
</feature>
<keyword evidence="1" id="KW-0418">Kinase</keyword>
<reference evidence="5" key="1">
    <citation type="submission" date="2019-03" db="EMBL/GenBank/DDBJ databases">
        <authorList>
            <person name="Mank J."/>
            <person name="Almeida P."/>
        </authorList>
    </citation>
    <scope>NUCLEOTIDE SEQUENCE</scope>
    <source>
        <strain evidence="5">78183</strain>
    </source>
</reference>
<organism evidence="5">
    <name type="scientific">Salix viminalis</name>
    <name type="common">Common osier</name>
    <name type="synonym">Basket willow</name>
    <dbReference type="NCBI Taxonomy" id="40686"/>
    <lineage>
        <taxon>Eukaryota</taxon>
        <taxon>Viridiplantae</taxon>
        <taxon>Streptophyta</taxon>
        <taxon>Embryophyta</taxon>
        <taxon>Tracheophyta</taxon>
        <taxon>Spermatophyta</taxon>
        <taxon>Magnoliopsida</taxon>
        <taxon>eudicotyledons</taxon>
        <taxon>Gunneridae</taxon>
        <taxon>Pentapetalae</taxon>
        <taxon>rosids</taxon>
        <taxon>fabids</taxon>
        <taxon>Malpighiales</taxon>
        <taxon>Salicaceae</taxon>
        <taxon>Saliceae</taxon>
        <taxon>Salix</taxon>
    </lineage>
</organism>
<dbReference type="PANTHER" id="PTHR47989">
    <property type="entry name" value="OS01G0750732 PROTEIN"/>
    <property type="match status" value="1"/>
</dbReference>
<evidence type="ECO:0008006" key="6">
    <source>
        <dbReference type="Google" id="ProtNLM"/>
    </source>
</evidence>
<sequence>MPNGSLGRSDDIKLLDSPSRYKIALGAARGISYLHHDCIPHIIHPDSNSCFNNSSWNFWILSCWDVKALDNCKFCLFLYRDLIINISKHVFSAEYFERGKVAVKEDVYSFGVVLLELLTGMKPTGEELFNWERVPQLLVSSSICLKPPNITYIDMEKAVVEDKRQEYVLDSSLKCSPTEENKNSISCALNQSPPRDLHGRDCQDA</sequence>
<keyword evidence="1" id="KW-0723">Serine/threonine-protein kinase</keyword>
<feature type="region of interest" description="Disordered" evidence="4">
    <location>
        <begin position="176"/>
        <end position="205"/>
    </location>
</feature>
<evidence type="ECO:0000256" key="2">
    <source>
        <dbReference type="ARBA" id="ARBA00022741"/>
    </source>
</evidence>
<dbReference type="PANTHER" id="PTHR47989:SF65">
    <property type="entry name" value="PROTEIN KINASE DOMAIN-CONTAINING PROTEIN"/>
    <property type="match status" value="1"/>
</dbReference>
<keyword evidence="2" id="KW-0547">Nucleotide-binding</keyword>
<evidence type="ECO:0000256" key="1">
    <source>
        <dbReference type="ARBA" id="ARBA00022527"/>
    </source>
</evidence>
<gene>
    <name evidence="5" type="ORF">SVIM_LOCUS101399</name>
</gene>
<dbReference type="GO" id="GO:0005524">
    <property type="term" value="F:ATP binding"/>
    <property type="evidence" value="ECO:0007669"/>
    <property type="project" value="UniProtKB-KW"/>
</dbReference>
<dbReference type="Gene3D" id="1.10.510.10">
    <property type="entry name" value="Transferase(Phosphotransferase) domain 1"/>
    <property type="match status" value="2"/>
</dbReference>
<keyword evidence="1" id="KW-0808">Transferase</keyword>
<dbReference type="InterPro" id="IPR011009">
    <property type="entry name" value="Kinase-like_dom_sf"/>
</dbReference>
<feature type="compositionally biased region" description="Polar residues" evidence="4">
    <location>
        <begin position="183"/>
        <end position="193"/>
    </location>
</feature>
<accession>A0A6N2KKF1</accession>
<evidence type="ECO:0000256" key="3">
    <source>
        <dbReference type="ARBA" id="ARBA00022840"/>
    </source>
</evidence>
<dbReference type="GO" id="GO:0004674">
    <property type="term" value="F:protein serine/threonine kinase activity"/>
    <property type="evidence" value="ECO:0007669"/>
    <property type="project" value="UniProtKB-KW"/>
</dbReference>
<name>A0A6N2KKF1_SALVM</name>
<evidence type="ECO:0000256" key="4">
    <source>
        <dbReference type="SAM" id="MobiDB-lite"/>
    </source>
</evidence>
<keyword evidence="3" id="KW-0067">ATP-binding</keyword>